<keyword evidence="2" id="KW-1185">Reference proteome</keyword>
<dbReference type="Proteomes" id="UP000481861">
    <property type="component" value="Unassembled WGS sequence"/>
</dbReference>
<accession>A0A7C8IIA7</accession>
<protein>
    <submittedName>
        <fullName evidence="1">Uncharacterized protein</fullName>
    </submittedName>
</protein>
<evidence type="ECO:0000313" key="2">
    <source>
        <dbReference type="Proteomes" id="UP000481861"/>
    </source>
</evidence>
<sequence>MNYKHDADSFWMPRPCSPIEYGQRVDPDIISWLEPTSDEIDMYAKELDFQLDHRRGQPRYLPARFTQLRNLPASLLHSLDWLDDLGDHFAYRPSPPSNVRSRAPQTYWLDFSQLQLNQYLAILLGSRMKVVRGRCEISLRLGPMFLTQPPCKVLGIYQVNEESVPSDEGICTSLELLHRIQDEGGIKVERLLALDHVASTAMSTWLLASKKLEQRVQTCHWVDSVWHVPGVPKLVLLLHNSAMSETRPDVNWHVTRSQYLSAIGSREEREGEWIPRELMEPAKTTTIRTQIDFCR</sequence>
<gene>
    <name evidence="1" type="ORF">BDV95DRAFT_349062</name>
</gene>
<name>A0A7C8IIA7_9PLEO</name>
<dbReference type="AlphaFoldDB" id="A0A7C8IIA7"/>
<comment type="caution">
    <text evidence="1">The sequence shown here is derived from an EMBL/GenBank/DDBJ whole genome shotgun (WGS) entry which is preliminary data.</text>
</comment>
<proteinExistence type="predicted"/>
<organism evidence="1 2">
    <name type="scientific">Massariosphaeria phaeospora</name>
    <dbReference type="NCBI Taxonomy" id="100035"/>
    <lineage>
        <taxon>Eukaryota</taxon>
        <taxon>Fungi</taxon>
        <taxon>Dikarya</taxon>
        <taxon>Ascomycota</taxon>
        <taxon>Pezizomycotina</taxon>
        <taxon>Dothideomycetes</taxon>
        <taxon>Pleosporomycetidae</taxon>
        <taxon>Pleosporales</taxon>
        <taxon>Pleosporales incertae sedis</taxon>
        <taxon>Massariosphaeria</taxon>
    </lineage>
</organism>
<reference evidence="1 2" key="1">
    <citation type="submission" date="2020-01" db="EMBL/GenBank/DDBJ databases">
        <authorList>
            <consortium name="DOE Joint Genome Institute"/>
            <person name="Haridas S."/>
            <person name="Albert R."/>
            <person name="Binder M."/>
            <person name="Bloem J."/>
            <person name="Labutti K."/>
            <person name="Salamov A."/>
            <person name="Andreopoulos B."/>
            <person name="Baker S.E."/>
            <person name="Barry K."/>
            <person name="Bills G."/>
            <person name="Bluhm B.H."/>
            <person name="Cannon C."/>
            <person name="Castanera R."/>
            <person name="Culley D.E."/>
            <person name="Daum C."/>
            <person name="Ezra D."/>
            <person name="Gonzalez J.B."/>
            <person name="Henrissat B."/>
            <person name="Kuo A."/>
            <person name="Liang C."/>
            <person name="Lipzen A."/>
            <person name="Lutzoni F."/>
            <person name="Magnuson J."/>
            <person name="Mondo S."/>
            <person name="Nolan M."/>
            <person name="Ohm R."/>
            <person name="Pangilinan J."/>
            <person name="Park H.-J.H."/>
            <person name="Ramirez L."/>
            <person name="Alfaro M."/>
            <person name="Sun H."/>
            <person name="Tritt A."/>
            <person name="Yoshinaga Y."/>
            <person name="Zwiers L.-H.L."/>
            <person name="Turgeon B.G."/>
            <person name="Goodwin S.B."/>
            <person name="Spatafora J.W."/>
            <person name="Crous P.W."/>
            <person name="Grigoriev I.V."/>
        </authorList>
    </citation>
    <scope>NUCLEOTIDE SEQUENCE [LARGE SCALE GENOMIC DNA]</scope>
    <source>
        <strain evidence="1 2">CBS 611.86</strain>
    </source>
</reference>
<dbReference type="OrthoDB" id="3801272at2759"/>
<dbReference type="EMBL" id="JAADJZ010000007">
    <property type="protein sequence ID" value="KAF2873627.1"/>
    <property type="molecule type" value="Genomic_DNA"/>
</dbReference>
<evidence type="ECO:0000313" key="1">
    <source>
        <dbReference type="EMBL" id="KAF2873627.1"/>
    </source>
</evidence>